<keyword evidence="1" id="KW-0378">Hydrolase</keyword>
<sequence length="243" mass="28047">MTSKYNSTEEVVWFISVTKEDDWDLARFQHEYHDVHGGMTAKMAESNPALRQYSQFTNLEFRNHEVDQPVWNCITRLTWQSLDVVWAGFQHPQYKATAGKHVFCRLDQVGALMRKVEEFQGRASPGETQVNVLIFHRRNNPDIEVSGTWLKQRAHNAHQNFAHEESLLSYRLLTDVTPKDINSFFDGTQFAKGSWARYLAVEEFVFPDRQKATSFLAAHEHFTETSIAVTSPQIVIGDEIKVV</sequence>
<reference evidence="1 2" key="1">
    <citation type="submission" date="2024-06" db="EMBL/GenBank/DDBJ databases">
        <title>Complete genome of Phlyctema vagabunda strain 19-DSS-EL-015.</title>
        <authorList>
            <person name="Fiorenzani C."/>
        </authorList>
    </citation>
    <scope>NUCLEOTIDE SEQUENCE [LARGE SCALE GENOMIC DNA]</scope>
    <source>
        <strain evidence="1 2">19-DSS-EL-015</strain>
    </source>
</reference>
<dbReference type="GO" id="GO:0016787">
    <property type="term" value="F:hydrolase activity"/>
    <property type="evidence" value="ECO:0007669"/>
    <property type="project" value="UniProtKB-KW"/>
</dbReference>
<evidence type="ECO:0000313" key="1">
    <source>
        <dbReference type="EMBL" id="KAL3417191.1"/>
    </source>
</evidence>
<name>A0ABR4P1L5_9HELO</name>
<comment type="caution">
    <text evidence="1">The sequence shown here is derived from an EMBL/GenBank/DDBJ whole genome shotgun (WGS) entry which is preliminary data.</text>
</comment>
<dbReference type="Proteomes" id="UP001629113">
    <property type="component" value="Unassembled WGS sequence"/>
</dbReference>
<keyword evidence="2" id="KW-1185">Reference proteome</keyword>
<dbReference type="EMBL" id="JBFCZG010000011">
    <property type="protein sequence ID" value="KAL3417191.1"/>
    <property type="molecule type" value="Genomic_DNA"/>
</dbReference>
<dbReference type="SUPFAM" id="SSF54909">
    <property type="entry name" value="Dimeric alpha+beta barrel"/>
    <property type="match status" value="1"/>
</dbReference>
<proteinExistence type="predicted"/>
<accession>A0ABR4P1L5</accession>
<evidence type="ECO:0000313" key="2">
    <source>
        <dbReference type="Proteomes" id="UP001629113"/>
    </source>
</evidence>
<gene>
    <name evidence="1" type="ORF">PVAG01_11191</name>
</gene>
<protein>
    <submittedName>
        <fullName evidence="1">CocE/NonD family Hydrolase</fullName>
    </submittedName>
</protein>
<dbReference type="InterPro" id="IPR011008">
    <property type="entry name" value="Dimeric_a/b-barrel"/>
</dbReference>
<dbReference type="Gene3D" id="3.30.70.100">
    <property type="match status" value="1"/>
</dbReference>
<organism evidence="1 2">
    <name type="scientific">Phlyctema vagabunda</name>
    <dbReference type="NCBI Taxonomy" id="108571"/>
    <lineage>
        <taxon>Eukaryota</taxon>
        <taxon>Fungi</taxon>
        <taxon>Dikarya</taxon>
        <taxon>Ascomycota</taxon>
        <taxon>Pezizomycotina</taxon>
        <taxon>Leotiomycetes</taxon>
        <taxon>Helotiales</taxon>
        <taxon>Dermateaceae</taxon>
        <taxon>Phlyctema</taxon>
    </lineage>
</organism>